<keyword evidence="1" id="KW-1133">Transmembrane helix</keyword>
<feature type="transmembrane region" description="Helical" evidence="1">
    <location>
        <begin position="7"/>
        <end position="26"/>
    </location>
</feature>
<dbReference type="GeneID" id="40265968"/>
<keyword evidence="1" id="KW-0812">Transmembrane</keyword>
<dbReference type="EMBL" id="CP040330">
    <property type="protein sequence ID" value="QCS43009.1"/>
    <property type="molecule type" value="Genomic_DNA"/>
</dbReference>
<dbReference type="OrthoDB" id="177994at2157"/>
<organism evidence="2 3">
    <name type="scientific">Natrinema versiforme</name>
    <dbReference type="NCBI Taxonomy" id="88724"/>
    <lineage>
        <taxon>Archaea</taxon>
        <taxon>Methanobacteriati</taxon>
        <taxon>Methanobacteriota</taxon>
        <taxon>Stenosarchaea group</taxon>
        <taxon>Halobacteria</taxon>
        <taxon>Halobacteriales</taxon>
        <taxon>Natrialbaceae</taxon>
        <taxon>Natrinema</taxon>
    </lineage>
</organism>
<name>A0A4P8WHV6_9EURY</name>
<protein>
    <recommendedName>
        <fullName evidence="4">Transporter</fullName>
    </recommendedName>
</protein>
<reference evidence="3" key="1">
    <citation type="submission" date="2019-05" db="EMBL/GenBank/DDBJ databases">
        <title>Genome sequence and methylation pattern of the halophilic Archaeon Natrinema versiforme BOL5-4.</title>
        <authorList>
            <person name="DasSarma P."/>
            <person name="Anton B.P."/>
            <person name="DasSarma S.L."/>
            <person name="Martinez F.L."/>
            <person name="Guzman D."/>
            <person name="Roberts R.J."/>
            <person name="DasSarma S."/>
        </authorList>
    </citation>
    <scope>NUCLEOTIDE SEQUENCE [LARGE SCALE GENOMIC DNA]</scope>
    <source>
        <strain evidence="3">BOL5-4</strain>
    </source>
</reference>
<sequence>MDERSIAGLLGTLVIVALAALGVYGFGSGYLTNTSGEYFASTIGVLAVVVLVVGALTLVGARSKRWLENAYW</sequence>
<evidence type="ECO:0000256" key="1">
    <source>
        <dbReference type="SAM" id="Phobius"/>
    </source>
</evidence>
<evidence type="ECO:0000313" key="3">
    <source>
        <dbReference type="Proteomes" id="UP000302218"/>
    </source>
</evidence>
<evidence type="ECO:0008006" key="4">
    <source>
        <dbReference type="Google" id="ProtNLM"/>
    </source>
</evidence>
<dbReference type="KEGG" id="nvr:FEJ81_11805"/>
<proteinExistence type="predicted"/>
<keyword evidence="1" id="KW-0472">Membrane</keyword>
<dbReference type="AlphaFoldDB" id="A0A4P8WHV6"/>
<dbReference type="Proteomes" id="UP000302218">
    <property type="component" value="Chromosome"/>
</dbReference>
<feature type="transmembrane region" description="Helical" evidence="1">
    <location>
        <begin position="38"/>
        <end position="59"/>
    </location>
</feature>
<gene>
    <name evidence="2" type="ORF">FEJ81_11805</name>
</gene>
<evidence type="ECO:0000313" key="2">
    <source>
        <dbReference type="EMBL" id="QCS43009.1"/>
    </source>
</evidence>
<accession>A0A4P8WHV6</accession>
<dbReference type="RefSeq" id="WP_138245480.1">
    <property type="nucleotide sequence ID" value="NZ_CP040330.1"/>
</dbReference>